<proteinExistence type="predicted"/>
<sequence>MEPVSSSLAAVFKFYGAAIVVALAIIFVSIVVLMMRVPRSPQEFIVGIICTLVSSLTGAAFIIVKFSLHQWLTGFWELIAIGGLFFVCGIPGWAVVRWTFNFIDQREGKTLIEIIQEFREEWQKK</sequence>
<feature type="transmembrane region" description="Helical" evidence="1">
    <location>
        <begin position="12"/>
        <end position="33"/>
    </location>
</feature>
<comment type="caution">
    <text evidence="2">The sequence shown here is derived from an EMBL/GenBank/DDBJ whole genome shotgun (WGS) entry which is preliminary data.</text>
</comment>
<evidence type="ECO:0000313" key="3">
    <source>
        <dbReference type="Proteomes" id="UP000262257"/>
    </source>
</evidence>
<feature type="transmembrane region" description="Helical" evidence="1">
    <location>
        <begin position="45"/>
        <end position="68"/>
    </location>
</feature>
<gene>
    <name evidence="2" type="ORF">DIC32_03680</name>
</gene>
<accession>A0A3D3FYY1</accession>
<evidence type="ECO:0000313" key="2">
    <source>
        <dbReference type="EMBL" id="HCM30835.1"/>
    </source>
</evidence>
<organism evidence="2 3">
    <name type="scientific">Acinetobacter radioresistens</name>
    <dbReference type="NCBI Taxonomy" id="40216"/>
    <lineage>
        <taxon>Bacteria</taxon>
        <taxon>Pseudomonadati</taxon>
        <taxon>Pseudomonadota</taxon>
        <taxon>Gammaproteobacteria</taxon>
        <taxon>Moraxellales</taxon>
        <taxon>Moraxellaceae</taxon>
        <taxon>Acinetobacter</taxon>
    </lineage>
</organism>
<dbReference type="EMBL" id="DPXL01000051">
    <property type="protein sequence ID" value="HCM30835.1"/>
    <property type="molecule type" value="Genomic_DNA"/>
</dbReference>
<name>A0A3D3FYY1_ACIRA</name>
<keyword evidence="1" id="KW-1133">Transmembrane helix</keyword>
<feature type="transmembrane region" description="Helical" evidence="1">
    <location>
        <begin position="74"/>
        <end position="96"/>
    </location>
</feature>
<dbReference type="Proteomes" id="UP000262257">
    <property type="component" value="Unassembled WGS sequence"/>
</dbReference>
<evidence type="ECO:0000256" key="1">
    <source>
        <dbReference type="SAM" id="Phobius"/>
    </source>
</evidence>
<protein>
    <recommendedName>
        <fullName evidence="4">Bacteriophage protein</fullName>
    </recommendedName>
</protein>
<dbReference type="AlphaFoldDB" id="A0A3D3FYY1"/>
<keyword evidence="1" id="KW-0812">Transmembrane</keyword>
<reference evidence="2 3" key="1">
    <citation type="journal article" date="2018" name="Nat. Biotechnol.">
        <title>A standardized bacterial taxonomy based on genome phylogeny substantially revises the tree of life.</title>
        <authorList>
            <person name="Parks D.H."/>
            <person name="Chuvochina M."/>
            <person name="Waite D.W."/>
            <person name="Rinke C."/>
            <person name="Skarshewski A."/>
            <person name="Chaumeil P.A."/>
            <person name="Hugenholtz P."/>
        </authorList>
    </citation>
    <scope>NUCLEOTIDE SEQUENCE [LARGE SCALE GENOMIC DNA]</scope>
    <source>
        <strain evidence="2">UBA10045</strain>
    </source>
</reference>
<keyword evidence="1" id="KW-0472">Membrane</keyword>
<evidence type="ECO:0008006" key="4">
    <source>
        <dbReference type="Google" id="ProtNLM"/>
    </source>
</evidence>